<dbReference type="EMBL" id="BARV01002303">
    <property type="protein sequence ID" value="GAH90847.1"/>
    <property type="molecule type" value="Genomic_DNA"/>
</dbReference>
<name>X1JA48_9ZZZZ</name>
<accession>X1JA48</accession>
<protein>
    <recommendedName>
        <fullName evidence="2">N-acetyltransferase domain-containing protein</fullName>
    </recommendedName>
</protein>
<evidence type="ECO:0008006" key="2">
    <source>
        <dbReference type="Google" id="ProtNLM"/>
    </source>
</evidence>
<proteinExistence type="predicted"/>
<gene>
    <name evidence="1" type="ORF">S06H3_06049</name>
</gene>
<comment type="caution">
    <text evidence="1">The sequence shown here is derived from an EMBL/GenBank/DDBJ whole genome shotgun (WGS) entry which is preliminary data.</text>
</comment>
<feature type="non-terminal residue" evidence="1">
    <location>
        <position position="1"/>
    </location>
</feature>
<evidence type="ECO:0000313" key="1">
    <source>
        <dbReference type="EMBL" id="GAH90847.1"/>
    </source>
</evidence>
<reference evidence="1" key="1">
    <citation type="journal article" date="2014" name="Front. Microbiol.">
        <title>High frequency of phylogenetically diverse reductive dehalogenase-homologous genes in deep subseafloor sedimentary metagenomes.</title>
        <authorList>
            <person name="Kawai M."/>
            <person name="Futagami T."/>
            <person name="Toyoda A."/>
            <person name="Takaki Y."/>
            <person name="Nishi S."/>
            <person name="Hori S."/>
            <person name="Arai W."/>
            <person name="Tsubouchi T."/>
            <person name="Morono Y."/>
            <person name="Uchiyama I."/>
            <person name="Ito T."/>
            <person name="Fujiyama A."/>
            <person name="Inagaki F."/>
            <person name="Takami H."/>
        </authorList>
    </citation>
    <scope>NUCLEOTIDE SEQUENCE</scope>
    <source>
        <strain evidence="1">Expedition CK06-06</strain>
    </source>
</reference>
<organism evidence="1">
    <name type="scientific">marine sediment metagenome</name>
    <dbReference type="NCBI Taxonomy" id="412755"/>
    <lineage>
        <taxon>unclassified sequences</taxon>
        <taxon>metagenomes</taxon>
        <taxon>ecological metagenomes</taxon>
    </lineage>
</organism>
<sequence length="50" mass="6062">WKAASWAIQFYEAYGFTLVSSYEKDRLLRKHWNIPERQVETSVVLRFKRG</sequence>
<dbReference type="AlphaFoldDB" id="X1JA48"/>